<sequence length="338" mass="38465">MNSLFDVTKINNMELKNRFVRSATYEGKACKDGHITEELFDLYKDLAKGGTGLIITSYTTVFKDDKPAPRILGIYDNSFIEEYKKLTDMVHSNNCKIIMQIVHGREYINRKRGIESPGLTNDMSKEDINNIVKAFGEAAYRVKEANFDGVEIHAAHGYYLNMSLSPLYNNRIDEYGGSIENRARLILDVYDEIRKKVGSDFNIFIKLNCSDFKVGGASFDDCKYVCRELDKRGINAIEISGGDRIWEKETNKESVYKDYAEEVAEEIEAPVILVGVNRNICNMDRILSTSKIQYFSMARPFVCEPDLINKWVNGLTTKSKCVSCGNCFKNNKNCILNL</sequence>
<dbReference type="Proteomes" id="UP000266301">
    <property type="component" value="Chromosome"/>
</dbReference>
<evidence type="ECO:0000313" key="5">
    <source>
        <dbReference type="Proteomes" id="UP000266301"/>
    </source>
</evidence>
<dbReference type="EMBL" id="CP032416">
    <property type="protein sequence ID" value="AYD40549.1"/>
    <property type="molecule type" value="Genomic_DNA"/>
</dbReference>
<feature type="domain" description="NADH:flavin oxidoreductase/NADH oxidase N-terminal" evidence="3">
    <location>
        <begin position="4"/>
        <end position="316"/>
    </location>
</feature>
<dbReference type="OrthoDB" id="9772736at2"/>
<dbReference type="InterPro" id="IPR013785">
    <property type="entry name" value="Aldolase_TIM"/>
</dbReference>
<dbReference type="Gene3D" id="3.20.20.70">
    <property type="entry name" value="Aldolase class I"/>
    <property type="match status" value="1"/>
</dbReference>
<keyword evidence="2" id="KW-0560">Oxidoreductase</keyword>
<evidence type="ECO:0000256" key="1">
    <source>
        <dbReference type="ARBA" id="ARBA00022630"/>
    </source>
</evidence>
<dbReference type="GO" id="GO:0010181">
    <property type="term" value="F:FMN binding"/>
    <property type="evidence" value="ECO:0007669"/>
    <property type="project" value="InterPro"/>
</dbReference>
<keyword evidence="5" id="KW-1185">Reference proteome</keyword>
<gene>
    <name evidence="4" type="ORF">D4Z93_08415</name>
</gene>
<dbReference type="SUPFAM" id="SSF51395">
    <property type="entry name" value="FMN-linked oxidoreductases"/>
    <property type="match status" value="1"/>
</dbReference>
<reference evidence="4 5" key="1">
    <citation type="journal article" date="2019" name="Int. J. Syst. Evol. Microbiol.">
        <title>Clostridium fermenticellae sp. nov., isolated from the mud in a fermentation cellar for the production of the Chinese liquor, baijiu.</title>
        <authorList>
            <person name="Xu P.X."/>
            <person name="Chai L.J."/>
            <person name="Qiu T."/>
            <person name="Zhang X.J."/>
            <person name="Lu Z.M."/>
            <person name="Xiao C."/>
            <person name="Wang S.T."/>
            <person name="Shen C.H."/>
            <person name="Shi J.S."/>
            <person name="Xu Z.H."/>
        </authorList>
    </citation>
    <scope>NUCLEOTIDE SEQUENCE [LARGE SCALE GENOMIC DNA]</scope>
    <source>
        <strain evidence="4 5">JN500901</strain>
    </source>
</reference>
<proteinExistence type="predicted"/>
<dbReference type="PANTHER" id="PTHR43656">
    <property type="entry name" value="BINDING OXIDOREDUCTASE, PUTATIVE (AFU_ORTHOLOGUE AFUA_2G08260)-RELATED"/>
    <property type="match status" value="1"/>
</dbReference>
<dbReference type="RefSeq" id="WP_119972459.1">
    <property type="nucleotide sequence ID" value="NZ_CP032416.1"/>
</dbReference>
<evidence type="ECO:0000313" key="4">
    <source>
        <dbReference type="EMBL" id="AYD40549.1"/>
    </source>
</evidence>
<keyword evidence="1" id="KW-0285">Flavoprotein</keyword>
<protein>
    <submittedName>
        <fullName evidence="4">NADH:flavin oxidoreductase</fullName>
    </submittedName>
</protein>
<dbReference type="CDD" id="cd02803">
    <property type="entry name" value="OYE_like_FMN_family"/>
    <property type="match status" value="1"/>
</dbReference>
<dbReference type="InterPro" id="IPR001155">
    <property type="entry name" value="OxRdtase_FMN_N"/>
</dbReference>
<dbReference type="AlphaFoldDB" id="A0A386H498"/>
<dbReference type="GO" id="GO:0016491">
    <property type="term" value="F:oxidoreductase activity"/>
    <property type="evidence" value="ECO:0007669"/>
    <property type="project" value="UniProtKB-KW"/>
</dbReference>
<evidence type="ECO:0000259" key="3">
    <source>
        <dbReference type="Pfam" id="PF00724"/>
    </source>
</evidence>
<dbReference type="InterPro" id="IPR051799">
    <property type="entry name" value="NADH_flavin_oxidoreductase"/>
</dbReference>
<dbReference type="PANTHER" id="PTHR43656:SF2">
    <property type="entry name" value="BINDING OXIDOREDUCTASE, PUTATIVE (AFU_ORTHOLOGUE AFUA_2G08260)-RELATED"/>
    <property type="match status" value="1"/>
</dbReference>
<dbReference type="KEGG" id="cfer:D4Z93_08415"/>
<accession>A0A386H498</accession>
<dbReference type="Pfam" id="PF00724">
    <property type="entry name" value="Oxidored_FMN"/>
    <property type="match status" value="1"/>
</dbReference>
<name>A0A386H498_9CLOT</name>
<evidence type="ECO:0000256" key="2">
    <source>
        <dbReference type="ARBA" id="ARBA00023002"/>
    </source>
</evidence>
<organism evidence="4 5">
    <name type="scientific">Clostridium fermenticellae</name>
    <dbReference type="NCBI Taxonomy" id="2068654"/>
    <lineage>
        <taxon>Bacteria</taxon>
        <taxon>Bacillati</taxon>
        <taxon>Bacillota</taxon>
        <taxon>Clostridia</taxon>
        <taxon>Eubacteriales</taxon>
        <taxon>Clostridiaceae</taxon>
        <taxon>Clostridium</taxon>
    </lineage>
</organism>